<sequence>MTTTTQRVLLCFCSLIAFFSNIVTPEDVGSNNCSSSTLTIQELSSQLQKAIQCPENLTSQWGNSETATVLNSLITLTDILQKNEKAVCQKVEPKECPAALAQSKGGIVCVTINNKRYCKPLCNQGFDFAFLRISRLYEECSKDTEYKWTTQYIGGNKLAVCQKSSHPIAGGEKTYFAKDCLTTKSNSTLENQLVKEFVSQLESKDIKGTPQHSCLICG</sequence>
<evidence type="ECO:0000256" key="1">
    <source>
        <dbReference type="SAM" id="SignalP"/>
    </source>
</evidence>
<reference evidence="2 3" key="1">
    <citation type="submission" date="2024-06" db="EMBL/GenBank/DDBJ databases">
        <authorList>
            <person name="Pan Q."/>
            <person name="Wen M."/>
            <person name="Jouanno E."/>
            <person name="Zahm M."/>
            <person name="Klopp C."/>
            <person name="Cabau C."/>
            <person name="Louis A."/>
            <person name="Berthelot C."/>
            <person name="Parey E."/>
            <person name="Roest Crollius H."/>
            <person name="Montfort J."/>
            <person name="Robinson-Rechavi M."/>
            <person name="Bouchez O."/>
            <person name="Lampietro C."/>
            <person name="Lopez Roques C."/>
            <person name="Donnadieu C."/>
            <person name="Postlethwait J."/>
            <person name="Bobe J."/>
            <person name="Verreycken H."/>
            <person name="Guiguen Y."/>
        </authorList>
    </citation>
    <scope>NUCLEOTIDE SEQUENCE [LARGE SCALE GENOMIC DNA]</scope>
    <source>
        <strain evidence="2">Up_M1</strain>
        <tissue evidence="2">Testis</tissue>
    </source>
</reference>
<dbReference type="Proteomes" id="UP001557470">
    <property type="component" value="Unassembled WGS sequence"/>
</dbReference>
<dbReference type="AlphaFoldDB" id="A0ABD0W5S4"/>
<name>A0ABD0W5S4_UMBPY</name>
<dbReference type="EMBL" id="JAGEUA010000010">
    <property type="protein sequence ID" value="KAL0964520.1"/>
    <property type="molecule type" value="Genomic_DNA"/>
</dbReference>
<feature type="signal peptide" evidence="1">
    <location>
        <begin position="1"/>
        <end position="25"/>
    </location>
</feature>
<comment type="caution">
    <text evidence="2">The sequence shown here is derived from an EMBL/GenBank/DDBJ whole genome shotgun (WGS) entry which is preliminary data.</text>
</comment>
<gene>
    <name evidence="2" type="ORF">UPYG_G00325060</name>
</gene>
<proteinExistence type="predicted"/>
<keyword evidence="1" id="KW-0732">Signal</keyword>
<keyword evidence="3" id="KW-1185">Reference proteome</keyword>
<protein>
    <submittedName>
        <fullName evidence="2">Uncharacterized protein</fullName>
    </submittedName>
</protein>
<organism evidence="2 3">
    <name type="scientific">Umbra pygmaea</name>
    <name type="common">Eastern mudminnow</name>
    <dbReference type="NCBI Taxonomy" id="75934"/>
    <lineage>
        <taxon>Eukaryota</taxon>
        <taxon>Metazoa</taxon>
        <taxon>Chordata</taxon>
        <taxon>Craniata</taxon>
        <taxon>Vertebrata</taxon>
        <taxon>Euteleostomi</taxon>
        <taxon>Actinopterygii</taxon>
        <taxon>Neopterygii</taxon>
        <taxon>Teleostei</taxon>
        <taxon>Protacanthopterygii</taxon>
        <taxon>Esociformes</taxon>
        <taxon>Umbridae</taxon>
        <taxon>Umbra</taxon>
    </lineage>
</organism>
<accession>A0ABD0W5S4</accession>
<feature type="chain" id="PRO_5044815012" evidence="1">
    <location>
        <begin position="26"/>
        <end position="218"/>
    </location>
</feature>
<evidence type="ECO:0000313" key="3">
    <source>
        <dbReference type="Proteomes" id="UP001557470"/>
    </source>
</evidence>
<evidence type="ECO:0000313" key="2">
    <source>
        <dbReference type="EMBL" id="KAL0964520.1"/>
    </source>
</evidence>